<accession>A0A1C4XL52</accession>
<dbReference type="EMBL" id="LT607409">
    <property type="protein sequence ID" value="SCF08891.1"/>
    <property type="molecule type" value="Genomic_DNA"/>
</dbReference>
<proteinExistence type="predicted"/>
<evidence type="ECO:0000256" key="1">
    <source>
        <dbReference type="SAM" id="MobiDB-lite"/>
    </source>
</evidence>
<dbReference type="AlphaFoldDB" id="A0A1C4XL52"/>
<reference evidence="4" key="1">
    <citation type="submission" date="2016-06" db="EMBL/GenBank/DDBJ databases">
        <authorList>
            <person name="Varghese N."/>
            <person name="Submissions Spin"/>
        </authorList>
    </citation>
    <scope>NUCLEOTIDE SEQUENCE [LARGE SCALE GENOMIC DNA]</scope>
    <source>
        <strain evidence="4">DSM 45160</strain>
    </source>
</reference>
<dbReference type="InterPro" id="IPR029501">
    <property type="entry name" value="EndoU_bac"/>
</dbReference>
<feature type="region of interest" description="Disordered" evidence="1">
    <location>
        <begin position="177"/>
        <end position="227"/>
    </location>
</feature>
<gene>
    <name evidence="3" type="ORF">GA0070612_3695</name>
</gene>
<protein>
    <recommendedName>
        <fullName evidence="2">Bacterial EndoU nuclease domain-containing protein</fullName>
    </recommendedName>
</protein>
<feature type="compositionally biased region" description="Pro residues" evidence="1">
    <location>
        <begin position="66"/>
        <end position="79"/>
    </location>
</feature>
<dbReference type="Proteomes" id="UP000198224">
    <property type="component" value="Chromosome I"/>
</dbReference>
<keyword evidence="4" id="KW-1185">Reference proteome</keyword>
<evidence type="ECO:0000259" key="2">
    <source>
        <dbReference type="Pfam" id="PF14436"/>
    </source>
</evidence>
<feature type="domain" description="Bacterial EndoU nuclease" evidence="2">
    <location>
        <begin position="110"/>
        <end position="181"/>
    </location>
</feature>
<feature type="compositionally biased region" description="Gly residues" evidence="1">
    <location>
        <begin position="1"/>
        <end position="21"/>
    </location>
</feature>
<feature type="compositionally biased region" description="Basic and acidic residues" evidence="1">
    <location>
        <begin position="83"/>
        <end position="97"/>
    </location>
</feature>
<evidence type="ECO:0000313" key="4">
    <source>
        <dbReference type="Proteomes" id="UP000198224"/>
    </source>
</evidence>
<evidence type="ECO:0000313" key="3">
    <source>
        <dbReference type="EMBL" id="SCF08891.1"/>
    </source>
</evidence>
<sequence>MAKPGKPGGGSGGTGAGGGAGKPPKSYGGINAANGITSAQQATGQATQQGHPPGVGAGSGSTKPAKPTPPPAPTTPPPAGGIHHSDASRKHIMKGDGGRQGGHLAGTGFSNKTEFPKSWDEPKILDAAYRVTQQGPPNKGPYPTKDADGNPAWAYDYVGVVDGVQVKTTVLADGEIRTAYPPDRTNPGVISNPPAPNPAPQGIPMGNPPRYSNPDVGGDGSWTWEGPKGNKIIRVVQDDQGNVTRTELGDYKKK</sequence>
<feature type="compositionally biased region" description="Low complexity" evidence="1">
    <location>
        <begin position="39"/>
        <end position="50"/>
    </location>
</feature>
<feature type="region of interest" description="Disordered" evidence="1">
    <location>
        <begin position="1"/>
        <end position="118"/>
    </location>
</feature>
<dbReference type="RefSeq" id="WP_088989025.1">
    <property type="nucleotide sequence ID" value="NZ_LT607409.1"/>
</dbReference>
<organism evidence="3 4">
    <name type="scientific">Micromonospora chokoriensis</name>
    <dbReference type="NCBI Taxonomy" id="356851"/>
    <lineage>
        <taxon>Bacteria</taxon>
        <taxon>Bacillati</taxon>
        <taxon>Actinomycetota</taxon>
        <taxon>Actinomycetes</taxon>
        <taxon>Micromonosporales</taxon>
        <taxon>Micromonosporaceae</taxon>
        <taxon>Micromonospora</taxon>
    </lineage>
</organism>
<dbReference type="Pfam" id="PF14436">
    <property type="entry name" value="EndoU_bacteria"/>
    <property type="match status" value="1"/>
</dbReference>
<name>A0A1C4XL52_9ACTN</name>